<organism evidence="2 3">
    <name type="scientific">Desulfobacter postgatei 2ac9</name>
    <dbReference type="NCBI Taxonomy" id="879212"/>
    <lineage>
        <taxon>Bacteria</taxon>
        <taxon>Pseudomonadati</taxon>
        <taxon>Thermodesulfobacteriota</taxon>
        <taxon>Desulfobacteria</taxon>
        <taxon>Desulfobacterales</taxon>
        <taxon>Desulfobacteraceae</taxon>
        <taxon>Desulfobacter</taxon>
    </lineage>
</organism>
<dbReference type="OrthoDB" id="5816184at2"/>
<proteinExistence type="predicted"/>
<dbReference type="AlphaFoldDB" id="I5AXV7"/>
<keyword evidence="1" id="KW-1133">Transmembrane helix</keyword>
<accession>I5AXV7</accession>
<gene>
    <name evidence="2" type="ORF">DespoDRAFT_00002</name>
</gene>
<sequence length="167" mass="18890">MITKAEILNYVQGRYTEEQERFKHFEEKCGKLLNSLTIVIAAFCGIAGFKSSTLFSPHTMLQWINLILCCLAFMALSCAWGHLLLALKIGVCPIAAKSRENSDYLMKAEPKDAFEQMFDCYVDATQEIESVIEKKSKNLELAYDELILGASLIIAFIFLTIIMEVFI</sequence>
<keyword evidence="1" id="KW-0472">Membrane</keyword>
<evidence type="ECO:0000313" key="2">
    <source>
        <dbReference type="EMBL" id="EIM62070.1"/>
    </source>
</evidence>
<feature type="transmembrane region" description="Helical" evidence="1">
    <location>
        <begin position="32"/>
        <end position="51"/>
    </location>
</feature>
<dbReference type="eggNOG" id="ENOG5032CXR">
    <property type="taxonomic scope" value="Bacteria"/>
</dbReference>
<dbReference type="HOGENOM" id="CLU_1585775_0_0_7"/>
<protein>
    <submittedName>
        <fullName evidence="2">Uncharacterized protein</fullName>
    </submittedName>
</protein>
<reference evidence="2 3" key="2">
    <citation type="submission" date="2012-02" db="EMBL/GenBank/DDBJ databases">
        <title>Improved High-Quality Draft sequence of Desulfobacter postgatei 2ac9.</title>
        <authorList>
            <consortium name="US DOE Joint Genome Institute"/>
            <person name="Lucas S."/>
            <person name="Han J."/>
            <person name="Lapidus A."/>
            <person name="Cheng J.-F."/>
            <person name="Goodwin L."/>
            <person name="Pitluck S."/>
            <person name="Peters L."/>
            <person name="Ovchinnikova G."/>
            <person name="Held B."/>
            <person name="Detter J.C."/>
            <person name="Han C."/>
            <person name="Tapia R."/>
            <person name="Land M."/>
            <person name="Hauser L."/>
            <person name="Kyrpides N."/>
            <person name="Ivanova N."/>
            <person name="Pagani I."/>
            <person name="Orellana R."/>
            <person name="Lovley D."/>
            <person name="Woyke T."/>
        </authorList>
    </citation>
    <scope>NUCLEOTIDE SEQUENCE [LARGE SCALE GENOMIC DNA]</scope>
    <source>
        <strain evidence="2 3">2ac9</strain>
    </source>
</reference>
<evidence type="ECO:0000313" key="3">
    <source>
        <dbReference type="Proteomes" id="UP000005778"/>
    </source>
</evidence>
<reference evidence="2 3" key="1">
    <citation type="submission" date="2011-09" db="EMBL/GenBank/DDBJ databases">
        <authorList>
            <consortium name="US DOE Joint Genome Institute (JGI-PGF)"/>
            <person name="Lucas S."/>
            <person name="Han J."/>
            <person name="Lapidus A."/>
            <person name="Cheng J.-F."/>
            <person name="Goodwin L."/>
            <person name="Pitluck S."/>
            <person name="Peters L."/>
            <person name="Land M.L."/>
            <person name="Hauser L."/>
            <person name="Orellana R."/>
            <person name="Lovley D."/>
            <person name="Woyke T.J."/>
        </authorList>
    </citation>
    <scope>NUCLEOTIDE SEQUENCE [LARGE SCALE GENOMIC DNA]</scope>
    <source>
        <strain evidence="2 3">2ac9</strain>
    </source>
</reference>
<dbReference type="RefSeq" id="WP_004070380.1">
    <property type="nucleotide sequence ID" value="NZ_CM001488.1"/>
</dbReference>
<dbReference type="Proteomes" id="UP000005778">
    <property type="component" value="Chromosome"/>
</dbReference>
<dbReference type="EMBL" id="CM001488">
    <property type="protein sequence ID" value="EIM62070.1"/>
    <property type="molecule type" value="Genomic_DNA"/>
</dbReference>
<keyword evidence="3" id="KW-1185">Reference proteome</keyword>
<feature type="transmembrane region" description="Helical" evidence="1">
    <location>
        <begin position="146"/>
        <end position="166"/>
    </location>
</feature>
<dbReference type="STRING" id="879212.DespoDRAFT_00002"/>
<feature type="transmembrane region" description="Helical" evidence="1">
    <location>
        <begin position="63"/>
        <end position="87"/>
    </location>
</feature>
<name>I5AXV7_9BACT</name>
<keyword evidence="1" id="KW-0812">Transmembrane</keyword>
<evidence type="ECO:0000256" key="1">
    <source>
        <dbReference type="SAM" id="Phobius"/>
    </source>
</evidence>